<keyword evidence="2" id="KW-0507">mRNA processing</keyword>
<evidence type="ECO:0000313" key="7">
    <source>
        <dbReference type="Proteomes" id="UP000092462"/>
    </source>
</evidence>
<feature type="compositionally biased region" description="Basic and acidic residues" evidence="5">
    <location>
        <begin position="432"/>
        <end position="461"/>
    </location>
</feature>
<sequence length="461" mass="53036">MLYSTSSSSFPDSASSLFFNGLSSTSFFFLPDVFKYDAEYEANEAKYKGLSKELLGSDASDTESGSSDDSDSDSDSDDSNEEGQQEEKKAGETIIDNTETNLVALRRTIYLTIHSSLDYEECAHKLMKMELKPGQEMELCHMFLDCCAEQRTYEKFYGLLAQRFCMINKVYVAPFEEIFRDTYSTTHRLDTNRLRNVSKFFAHLLFTDAIGWDVLECIKLNEEDTTSSSRIFIKILFQELVEYMGLGKLNNRLKEPILQDSFAGLFPRDNPKNTRFAINFFTSIGLGGLTDSLREHLKQIPKTVGPAIGIPVQKVDSSSSSSSSDSSSSSSSSSSDSSDSSSDSSSSDSESSSESSSDSDSKRRKKKKKERKKPPPKEKKKTGNREKEQHQKRSSRERRPSANGRDSRRHERTREGRDESRERRERKRERSPRREKERRRDYYEDRRERSQRRERSRDRRR</sequence>
<evidence type="ECO:0000256" key="2">
    <source>
        <dbReference type="ARBA" id="ARBA00022664"/>
    </source>
</evidence>
<proteinExistence type="predicted"/>
<feature type="region of interest" description="Disordered" evidence="5">
    <location>
        <begin position="56"/>
        <end position="93"/>
    </location>
</feature>
<feature type="compositionally biased region" description="Acidic residues" evidence="5">
    <location>
        <begin position="66"/>
        <end position="84"/>
    </location>
</feature>
<dbReference type="PANTHER" id="PTHR18034">
    <property type="entry name" value="CELL CYCLE CONTROL PROTEIN CWF22-RELATED"/>
    <property type="match status" value="1"/>
</dbReference>
<feature type="compositionally biased region" description="Basic and acidic residues" evidence="5">
    <location>
        <begin position="373"/>
        <end position="391"/>
    </location>
</feature>
<dbReference type="VEuPathDB" id="VectorBase:PPAI010265"/>
<feature type="compositionally biased region" description="Low complexity" evidence="5">
    <location>
        <begin position="316"/>
        <end position="358"/>
    </location>
</feature>
<dbReference type="GO" id="GO:0003723">
    <property type="term" value="F:RNA binding"/>
    <property type="evidence" value="ECO:0007669"/>
    <property type="project" value="TreeGrafter"/>
</dbReference>
<evidence type="ECO:0000313" key="6">
    <source>
        <dbReference type="EnsemblMetazoa" id="PPAI010265-PA"/>
    </source>
</evidence>
<evidence type="ECO:0000256" key="5">
    <source>
        <dbReference type="SAM" id="MobiDB-lite"/>
    </source>
</evidence>
<feature type="region of interest" description="Disordered" evidence="5">
    <location>
        <begin position="308"/>
        <end position="461"/>
    </location>
</feature>
<dbReference type="Proteomes" id="UP000092462">
    <property type="component" value="Unassembled WGS sequence"/>
</dbReference>
<dbReference type="InterPro" id="IPR003891">
    <property type="entry name" value="Initiation_fac_eIF4g_MI"/>
</dbReference>
<evidence type="ECO:0000256" key="4">
    <source>
        <dbReference type="ARBA" id="ARBA00023242"/>
    </source>
</evidence>
<feature type="compositionally biased region" description="Basic residues" evidence="5">
    <location>
        <begin position="362"/>
        <end position="372"/>
    </location>
</feature>
<name>A0A1B0DP29_PHLPP</name>
<organism evidence="6 7">
    <name type="scientific">Phlebotomus papatasi</name>
    <name type="common">Sandfly</name>
    <dbReference type="NCBI Taxonomy" id="29031"/>
    <lineage>
        <taxon>Eukaryota</taxon>
        <taxon>Metazoa</taxon>
        <taxon>Ecdysozoa</taxon>
        <taxon>Arthropoda</taxon>
        <taxon>Hexapoda</taxon>
        <taxon>Insecta</taxon>
        <taxon>Pterygota</taxon>
        <taxon>Neoptera</taxon>
        <taxon>Endopterygota</taxon>
        <taxon>Diptera</taxon>
        <taxon>Nematocera</taxon>
        <taxon>Psychodoidea</taxon>
        <taxon>Psychodidae</taxon>
        <taxon>Phlebotomus</taxon>
        <taxon>Phlebotomus</taxon>
    </lineage>
</organism>
<dbReference type="AlphaFoldDB" id="A0A1B0DP29"/>
<dbReference type="GO" id="GO:0071013">
    <property type="term" value="C:catalytic step 2 spliceosome"/>
    <property type="evidence" value="ECO:0007669"/>
    <property type="project" value="TreeGrafter"/>
</dbReference>
<evidence type="ECO:0000256" key="1">
    <source>
        <dbReference type="ARBA" id="ARBA00004123"/>
    </source>
</evidence>
<protein>
    <submittedName>
        <fullName evidence="6">Uncharacterized protein</fullName>
    </submittedName>
</protein>
<keyword evidence="4" id="KW-0539">Nucleus</keyword>
<dbReference type="InterPro" id="IPR050781">
    <property type="entry name" value="CWC22_splicing_factor"/>
</dbReference>
<keyword evidence="7" id="KW-1185">Reference proteome</keyword>
<dbReference type="GO" id="GO:0000398">
    <property type="term" value="P:mRNA splicing, via spliceosome"/>
    <property type="evidence" value="ECO:0007669"/>
    <property type="project" value="TreeGrafter"/>
</dbReference>
<dbReference type="EMBL" id="AJVK01007909">
    <property type="status" value="NOT_ANNOTATED_CDS"/>
    <property type="molecule type" value="Genomic_DNA"/>
</dbReference>
<accession>A0A1B0DP29</accession>
<dbReference type="PANTHER" id="PTHR18034:SF3">
    <property type="entry name" value="PRE-MRNA-SPLICING FACTOR CWC22 HOMOLOG"/>
    <property type="match status" value="1"/>
</dbReference>
<reference evidence="6" key="1">
    <citation type="submission" date="2022-08" db="UniProtKB">
        <authorList>
            <consortium name="EnsemblMetazoa"/>
        </authorList>
    </citation>
    <scope>IDENTIFICATION</scope>
    <source>
        <strain evidence="6">Israel</strain>
    </source>
</reference>
<dbReference type="EnsemblMetazoa" id="PPAI010265-RA">
    <property type="protein sequence ID" value="PPAI010265-PA"/>
    <property type="gene ID" value="PPAI010265"/>
</dbReference>
<dbReference type="PROSITE" id="PS51366">
    <property type="entry name" value="MI"/>
    <property type="match status" value="1"/>
</dbReference>
<dbReference type="VEuPathDB" id="VectorBase:PPAPM1_007243"/>
<dbReference type="SMART" id="SM00544">
    <property type="entry name" value="MA3"/>
    <property type="match status" value="1"/>
</dbReference>
<evidence type="ECO:0000256" key="3">
    <source>
        <dbReference type="ARBA" id="ARBA00023187"/>
    </source>
</evidence>
<feature type="compositionally biased region" description="Basic and acidic residues" evidence="5">
    <location>
        <begin position="397"/>
        <end position="423"/>
    </location>
</feature>
<comment type="subcellular location">
    <subcellularLocation>
        <location evidence="1">Nucleus</location>
    </subcellularLocation>
</comment>
<dbReference type="Pfam" id="PF02847">
    <property type="entry name" value="MA3"/>
    <property type="match status" value="1"/>
</dbReference>
<keyword evidence="3" id="KW-0508">mRNA splicing</keyword>